<dbReference type="EMBL" id="LR796845">
    <property type="protein sequence ID" value="CAB4169536.1"/>
    <property type="molecule type" value="Genomic_DNA"/>
</dbReference>
<gene>
    <name evidence="3" type="ORF">UFOVP1296_51</name>
    <name evidence="1" type="ORF">UFOVP471_43</name>
    <name evidence="2" type="ORF">UFOVP890_51</name>
</gene>
<evidence type="ECO:0000313" key="1">
    <source>
        <dbReference type="EMBL" id="CAB4144499.1"/>
    </source>
</evidence>
<organism evidence="2">
    <name type="scientific">uncultured Caudovirales phage</name>
    <dbReference type="NCBI Taxonomy" id="2100421"/>
    <lineage>
        <taxon>Viruses</taxon>
        <taxon>Duplodnaviria</taxon>
        <taxon>Heunggongvirae</taxon>
        <taxon>Uroviricota</taxon>
        <taxon>Caudoviricetes</taxon>
        <taxon>Peduoviridae</taxon>
        <taxon>Maltschvirus</taxon>
        <taxon>Maltschvirus maltsch</taxon>
    </lineage>
</organism>
<dbReference type="EMBL" id="LR797240">
    <property type="protein sequence ID" value="CAB4196021.1"/>
    <property type="molecule type" value="Genomic_DNA"/>
</dbReference>
<name>A0A6J5PHZ2_9CAUD</name>
<accession>A0A6J5PHZ2</accession>
<dbReference type="EMBL" id="LR796438">
    <property type="protein sequence ID" value="CAB4144499.1"/>
    <property type="molecule type" value="Genomic_DNA"/>
</dbReference>
<evidence type="ECO:0000313" key="2">
    <source>
        <dbReference type="EMBL" id="CAB4169536.1"/>
    </source>
</evidence>
<protein>
    <submittedName>
        <fullName evidence="2">Uncharacterized protein</fullName>
    </submittedName>
</protein>
<evidence type="ECO:0000313" key="3">
    <source>
        <dbReference type="EMBL" id="CAB4196021.1"/>
    </source>
</evidence>
<reference evidence="2" key="1">
    <citation type="submission" date="2020-05" db="EMBL/GenBank/DDBJ databases">
        <authorList>
            <person name="Chiriac C."/>
            <person name="Salcher M."/>
            <person name="Ghai R."/>
            <person name="Kavagutti S V."/>
        </authorList>
    </citation>
    <scope>NUCLEOTIDE SEQUENCE</scope>
</reference>
<sequence>MKYEFKIDLDNNIATARALASEKDSEPNYEAMIEQMLNLAANMLGCDINMDPIEYENNKFTMPFQPHFG</sequence>
<proteinExistence type="predicted"/>